<evidence type="ECO:0000313" key="1">
    <source>
        <dbReference type="EMBL" id="MFC0681350.1"/>
    </source>
</evidence>
<proteinExistence type="predicted"/>
<dbReference type="InterPro" id="IPR037480">
    <property type="entry name" value="YihR-like"/>
</dbReference>
<gene>
    <name evidence="1" type="ORF">ACFFGH_26260</name>
</gene>
<organism evidence="1 2">
    <name type="scientific">Lysobacter korlensis</name>
    <dbReference type="NCBI Taxonomy" id="553636"/>
    <lineage>
        <taxon>Bacteria</taxon>
        <taxon>Pseudomonadati</taxon>
        <taxon>Pseudomonadota</taxon>
        <taxon>Gammaproteobacteria</taxon>
        <taxon>Lysobacterales</taxon>
        <taxon>Lysobacteraceae</taxon>
        <taxon>Lysobacter</taxon>
    </lineage>
</organism>
<dbReference type="Proteomes" id="UP001589896">
    <property type="component" value="Unassembled WGS sequence"/>
</dbReference>
<comment type="caution">
    <text evidence="1">The sequence shown here is derived from an EMBL/GenBank/DDBJ whole genome shotgun (WGS) entry which is preliminary data.</text>
</comment>
<dbReference type="Pfam" id="PF01263">
    <property type="entry name" value="Aldose_epim"/>
    <property type="match status" value="1"/>
</dbReference>
<accession>A0ABV6RWJ5</accession>
<dbReference type="SUPFAM" id="SSF74650">
    <property type="entry name" value="Galactose mutarotase-like"/>
    <property type="match status" value="1"/>
</dbReference>
<dbReference type="PANTHER" id="PTHR10091">
    <property type="entry name" value="ALDOSE-1-EPIMERASE"/>
    <property type="match status" value="1"/>
</dbReference>
<dbReference type="PANTHER" id="PTHR10091:SF0">
    <property type="entry name" value="GALACTOSE MUTAROTASE"/>
    <property type="match status" value="1"/>
</dbReference>
<evidence type="ECO:0000313" key="2">
    <source>
        <dbReference type="Proteomes" id="UP001589896"/>
    </source>
</evidence>
<dbReference type="CDD" id="cd09022">
    <property type="entry name" value="Aldose_epim_Ec_YihR"/>
    <property type="match status" value="1"/>
</dbReference>
<sequence>MGDEREPASETPMSGEQYEISGFGYRAVVAGVGATLRMLTFGDRNLVVPFEADELRPYYRGATLAPWPNRVLDGRYRWGGEDLQLSITEPKRGHALHGLASWLEFRRVEHTASRLVLTATVQPQAGYPHRISLTVTFELADTGLSWSVSGTNLGSRPAPFGAGPHPYLVAGPGLVDDWALEVPAAQVQTVTEDRLVPVDVVDVGADGGAFDFRARRNVGGTFLDNAYTGIARDAAGVATVRVIDPASGQGAGMRFGADSPWVQVHTGDLPEAPESSRIGLAVEPMTCPPGALNSGTDVIRLEAGETVSVSWELFAI</sequence>
<keyword evidence="2" id="KW-1185">Reference proteome</keyword>
<dbReference type="EMBL" id="JBHLTG010000007">
    <property type="protein sequence ID" value="MFC0681350.1"/>
    <property type="molecule type" value="Genomic_DNA"/>
</dbReference>
<dbReference type="InterPro" id="IPR014718">
    <property type="entry name" value="GH-type_carb-bd"/>
</dbReference>
<reference evidence="1 2" key="1">
    <citation type="submission" date="2024-09" db="EMBL/GenBank/DDBJ databases">
        <authorList>
            <person name="Sun Q."/>
            <person name="Mori K."/>
        </authorList>
    </citation>
    <scope>NUCLEOTIDE SEQUENCE [LARGE SCALE GENOMIC DNA]</scope>
    <source>
        <strain evidence="1 2">KCTC 23076</strain>
    </source>
</reference>
<dbReference type="Gene3D" id="2.70.98.10">
    <property type="match status" value="1"/>
</dbReference>
<dbReference type="InterPro" id="IPR011013">
    <property type="entry name" value="Gal_mutarotase_sf_dom"/>
</dbReference>
<dbReference type="RefSeq" id="WP_386673884.1">
    <property type="nucleotide sequence ID" value="NZ_JBHLTG010000007.1"/>
</dbReference>
<protein>
    <submittedName>
        <fullName evidence="1">Aldose 1-epimerase family protein</fullName>
    </submittedName>
</protein>
<name>A0ABV6RWJ5_9GAMM</name>
<dbReference type="InterPro" id="IPR008183">
    <property type="entry name" value="Aldose_1/G6P_1-epimerase"/>
</dbReference>